<protein>
    <recommendedName>
        <fullName evidence="3">Uracil DNA glycosylase superfamily protein</fullName>
    </recommendedName>
</protein>
<organism evidence="1 2">
    <name type="scientific">Rhodococcus rhodochrous J45</name>
    <dbReference type="NCBI Taxonomy" id="935266"/>
    <lineage>
        <taxon>Bacteria</taxon>
        <taxon>Bacillati</taxon>
        <taxon>Actinomycetota</taxon>
        <taxon>Actinomycetes</taxon>
        <taxon>Mycobacteriales</taxon>
        <taxon>Nocardiaceae</taxon>
        <taxon>Rhodococcus</taxon>
    </lineage>
</organism>
<proteinExistence type="predicted"/>
<evidence type="ECO:0000313" key="2">
    <source>
        <dbReference type="Proteomes" id="UP000317573"/>
    </source>
</evidence>
<comment type="caution">
    <text evidence="1">The sequence shown here is derived from an EMBL/GenBank/DDBJ whole genome shotgun (WGS) entry which is preliminary data.</text>
</comment>
<dbReference type="RefSeq" id="WP_145691951.1">
    <property type="nucleotide sequence ID" value="NZ_VLJT01000020.1"/>
</dbReference>
<dbReference type="Proteomes" id="UP000317573">
    <property type="component" value="Unassembled WGS sequence"/>
</dbReference>
<reference evidence="1 2" key="1">
    <citation type="submission" date="2019-07" db="EMBL/GenBank/DDBJ databases">
        <title>Genome sequencing of lignin-degrading bacterial isolates.</title>
        <authorList>
            <person name="Gladden J."/>
        </authorList>
    </citation>
    <scope>NUCLEOTIDE SEQUENCE [LARGE SCALE GENOMIC DNA]</scope>
    <source>
        <strain evidence="1 2">J45</strain>
    </source>
</reference>
<accession>A0A562E3Z2</accession>
<evidence type="ECO:0008006" key="3">
    <source>
        <dbReference type="Google" id="ProtNLM"/>
    </source>
</evidence>
<name>A0A562E3Z2_RHORH</name>
<evidence type="ECO:0000313" key="1">
    <source>
        <dbReference type="EMBL" id="TWH16639.1"/>
    </source>
</evidence>
<dbReference type="EMBL" id="VLJT01000020">
    <property type="protein sequence ID" value="TWH16639.1"/>
    <property type="molecule type" value="Genomic_DNA"/>
</dbReference>
<gene>
    <name evidence="1" type="ORF">L618_002200000490</name>
</gene>
<sequence>MLNADNRVLESIIQCEILARCKAGEDLPCSKIVSVQDVPLREHQVPEPWTGHLENARLVFISSNPSIDPLEAYPRWGDDIAESVRYFTDRFDGGKGQILDGVRSPLPGGGWSTGVVRFWASVRQRAFELIPDAIPGIDYALTEVVHCKSKNEIGVAEARHTCATKYLPQVVSAASEARVFAVIGVHAAREVSQLFDLGLDGERRYAEDVHDGRPRAFVYLDHPSSGGKKKRFATALTPEQLDRLRAEFLAATI</sequence>
<dbReference type="AlphaFoldDB" id="A0A562E3Z2"/>
<dbReference type="GeneID" id="86865221"/>